<reference evidence="1" key="1">
    <citation type="journal article" date="2021" name="Front. Microbiol.">
        <title>Comprehensive Comparative Genomics and Phenotyping of Methylobacterium Species.</title>
        <authorList>
            <person name="Alessa O."/>
            <person name="Ogura Y."/>
            <person name="Fujitani Y."/>
            <person name="Takami H."/>
            <person name="Hayashi T."/>
            <person name="Sahin N."/>
            <person name="Tani A."/>
        </authorList>
    </citation>
    <scope>NUCLEOTIDE SEQUENCE</scope>
    <source>
        <strain evidence="1">DSM 23674</strain>
    </source>
</reference>
<name>A0ABQ4TLL1_9HYPH</name>
<accession>A0ABQ4TLL1</accession>
<reference evidence="1" key="2">
    <citation type="submission" date="2021-08" db="EMBL/GenBank/DDBJ databases">
        <authorList>
            <person name="Tani A."/>
            <person name="Ola A."/>
            <person name="Ogura Y."/>
            <person name="Katsura K."/>
            <person name="Hayashi T."/>
        </authorList>
    </citation>
    <scope>NUCLEOTIDE SEQUENCE</scope>
    <source>
        <strain evidence="1">DSM 23674</strain>
    </source>
</reference>
<organism evidence="1 2">
    <name type="scientific">Methylobacterium thuringiense</name>
    <dbReference type="NCBI Taxonomy" id="1003091"/>
    <lineage>
        <taxon>Bacteria</taxon>
        <taxon>Pseudomonadati</taxon>
        <taxon>Pseudomonadota</taxon>
        <taxon>Alphaproteobacteria</taxon>
        <taxon>Hyphomicrobiales</taxon>
        <taxon>Methylobacteriaceae</taxon>
        <taxon>Methylobacterium</taxon>
    </lineage>
</organism>
<dbReference type="RefSeq" id="WP_238230990.1">
    <property type="nucleotide sequence ID" value="NZ_BPRA01000004.1"/>
</dbReference>
<keyword evidence="2" id="KW-1185">Reference proteome</keyword>
<comment type="caution">
    <text evidence="1">The sequence shown here is derived from an EMBL/GenBank/DDBJ whole genome shotgun (WGS) entry which is preliminary data.</text>
</comment>
<dbReference type="EMBL" id="BPRA01000004">
    <property type="protein sequence ID" value="GJE54590.1"/>
    <property type="molecule type" value="Genomic_DNA"/>
</dbReference>
<protein>
    <submittedName>
        <fullName evidence="1">Uncharacterized protein</fullName>
    </submittedName>
</protein>
<evidence type="ECO:0000313" key="1">
    <source>
        <dbReference type="EMBL" id="GJE54590.1"/>
    </source>
</evidence>
<sequence length="133" mass="14421">MALFALVGDGVVRALSEAEGAWPRDLFDVRDVSDVEGIAPGWLAKGEAGYEAPPAPEGPPVALITYKADIYRRCTDAEAEEIEMALAAAPVRQRRLFEEAQHLDHADEAFSTMHEAMVEIFGAKRADELLAPA</sequence>
<proteinExistence type="predicted"/>
<dbReference type="Proteomes" id="UP001055101">
    <property type="component" value="Unassembled WGS sequence"/>
</dbReference>
<gene>
    <name evidence="1" type="ORF">EKPJFOCH_1068</name>
</gene>
<evidence type="ECO:0000313" key="2">
    <source>
        <dbReference type="Proteomes" id="UP001055101"/>
    </source>
</evidence>